<name>A0ABS6U8V6_9PSEU</name>
<proteinExistence type="predicted"/>
<protein>
    <recommendedName>
        <fullName evidence="3">ROK family protein</fullName>
    </recommendedName>
</protein>
<evidence type="ECO:0000313" key="1">
    <source>
        <dbReference type="EMBL" id="MBW0128413.1"/>
    </source>
</evidence>
<evidence type="ECO:0000313" key="2">
    <source>
        <dbReference type="Proteomes" id="UP000694300"/>
    </source>
</evidence>
<comment type="caution">
    <text evidence="1">The sequence shown here is derived from an EMBL/GenBank/DDBJ whole genome shotgun (WGS) entry which is preliminary data.</text>
</comment>
<gene>
    <name evidence="1" type="ORF">I4I82_12010</name>
</gene>
<accession>A0ABS6U8V6</accession>
<organism evidence="1 2">
    <name type="scientific">Pseudonocardia oceani</name>
    <dbReference type="NCBI Taxonomy" id="2792013"/>
    <lineage>
        <taxon>Bacteria</taxon>
        <taxon>Bacillati</taxon>
        <taxon>Actinomycetota</taxon>
        <taxon>Actinomycetes</taxon>
        <taxon>Pseudonocardiales</taxon>
        <taxon>Pseudonocardiaceae</taxon>
        <taxon>Pseudonocardia</taxon>
    </lineage>
</organism>
<evidence type="ECO:0008006" key="3">
    <source>
        <dbReference type="Google" id="ProtNLM"/>
    </source>
</evidence>
<reference evidence="1 2" key="1">
    <citation type="submission" date="2020-11" db="EMBL/GenBank/DDBJ databases">
        <title>Pseudonocardia abyssalis sp. nov. and Pseudonocardia oceani sp. nov., description and phylogenomic analysis of two novel actinomycetes isolated from the deep Southern Ocean.</title>
        <authorList>
            <person name="Parra J."/>
        </authorList>
    </citation>
    <scope>NUCLEOTIDE SEQUENCE [LARGE SCALE GENOMIC DNA]</scope>
    <source>
        <strain evidence="2">KRD185</strain>
    </source>
</reference>
<sequence>MSTDAAVCGVLAAAVALADPTLVVLGGTWGSEPAVLDAVAAAFAQLPRHVPVRPAQLADAPSLTGARAHALHELRTVITTAAPGRAAPLGRVTPGRRTDDR</sequence>
<dbReference type="EMBL" id="JADQDF010000001">
    <property type="protein sequence ID" value="MBW0128413.1"/>
    <property type="molecule type" value="Genomic_DNA"/>
</dbReference>
<keyword evidence="2" id="KW-1185">Reference proteome</keyword>
<dbReference type="RefSeq" id="WP_218589713.1">
    <property type="nucleotide sequence ID" value="NZ_JADQDE010000017.1"/>
</dbReference>
<dbReference type="Proteomes" id="UP000694300">
    <property type="component" value="Unassembled WGS sequence"/>
</dbReference>